<dbReference type="PROSITE" id="PS51747">
    <property type="entry name" value="CYT_DCMP_DEAMINASES_2"/>
    <property type="match status" value="1"/>
</dbReference>
<reference evidence="2 3" key="1">
    <citation type="journal article" date="2015" name="BMC Genomics">
        <title>Gene expression during zombie ant biting behavior reflects the complexity underlying fungal parasitic behavioral manipulation.</title>
        <authorList>
            <person name="de Bekker C."/>
            <person name="Ohm R.A."/>
            <person name="Loreto R.G."/>
            <person name="Sebastian A."/>
            <person name="Albert I."/>
            <person name="Merrow M."/>
            <person name="Brachmann A."/>
            <person name="Hughes D.P."/>
        </authorList>
    </citation>
    <scope>NUCLEOTIDE SEQUENCE [LARGE SCALE GENOMIC DNA]</scope>
    <source>
        <strain evidence="2 3">SC16a</strain>
    </source>
</reference>
<evidence type="ECO:0000313" key="2">
    <source>
        <dbReference type="EMBL" id="PFH60980.1"/>
    </source>
</evidence>
<name>A0A2A9PJD0_OPHUN</name>
<reference evidence="2 3" key="2">
    <citation type="journal article" date="2017" name="Sci. Rep.">
        <title>Ant-infecting Ophiocordyceps genomes reveal a high diversity of potential behavioral manipulation genes and a possible major role for enterotoxins.</title>
        <authorList>
            <person name="de Bekker C."/>
            <person name="Ohm R.A."/>
            <person name="Evans H.C."/>
            <person name="Brachmann A."/>
            <person name="Hughes D.P."/>
        </authorList>
    </citation>
    <scope>NUCLEOTIDE SEQUENCE [LARGE SCALE GENOMIC DNA]</scope>
    <source>
        <strain evidence="2 3">SC16a</strain>
    </source>
</reference>
<dbReference type="OrthoDB" id="252265at2759"/>
<dbReference type="InterPro" id="IPR016193">
    <property type="entry name" value="Cytidine_deaminase-like"/>
</dbReference>
<feature type="domain" description="CMP/dCMP-type deaminase" evidence="1">
    <location>
        <begin position="7"/>
        <end position="132"/>
    </location>
</feature>
<dbReference type="Proteomes" id="UP000037136">
    <property type="component" value="Unassembled WGS sequence"/>
</dbReference>
<gene>
    <name evidence="2" type="ORF">XA68_18453</name>
</gene>
<dbReference type="GO" id="GO:0006139">
    <property type="term" value="P:nucleobase-containing compound metabolic process"/>
    <property type="evidence" value="ECO:0007669"/>
    <property type="project" value="UniProtKB-ARBA"/>
</dbReference>
<dbReference type="GO" id="GO:0003824">
    <property type="term" value="F:catalytic activity"/>
    <property type="evidence" value="ECO:0007669"/>
    <property type="project" value="InterPro"/>
</dbReference>
<proteinExistence type="predicted"/>
<dbReference type="Pfam" id="PF18785">
    <property type="entry name" value="Inv-AAD"/>
    <property type="match status" value="1"/>
</dbReference>
<dbReference type="Gene3D" id="3.40.140.10">
    <property type="entry name" value="Cytidine Deaminase, domain 2"/>
    <property type="match status" value="1"/>
</dbReference>
<evidence type="ECO:0000313" key="3">
    <source>
        <dbReference type="Proteomes" id="UP000037136"/>
    </source>
</evidence>
<evidence type="ECO:0000259" key="1">
    <source>
        <dbReference type="PROSITE" id="PS51747"/>
    </source>
</evidence>
<dbReference type="EMBL" id="LAZP02000096">
    <property type="protein sequence ID" value="PFH60980.1"/>
    <property type="molecule type" value="Genomic_DNA"/>
</dbReference>
<protein>
    <recommendedName>
        <fullName evidence="1">CMP/dCMP-type deaminase domain-containing protein</fullName>
    </recommendedName>
</protein>
<organism evidence="2 3">
    <name type="scientific">Ophiocordyceps unilateralis</name>
    <name type="common">Zombie-ant fungus</name>
    <name type="synonym">Torrubia unilateralis</name>
    <dbReference type="NCBI Taxonomy" id="268505"/>
    <lineage>
        <taxon>Eukaryota</taxon>
        <taxon>Fungi</taxon>
        <taxon>Dikarya</taxon>
        <taxon>Ascomycota</taxon>
        <taxon>Pezizomycotina</taxon>
        <taxon>Sordariomycetes</taxon>
        <taxon>Hypocreomycetidae</taxon>
        <taxon>Hypocreales</taxon>
        <taxon>Ophiocordycipitaceae</taxon>
        <taxon>Ophiocordyceps</taxon>
    </lineage>
</organism>
<sequence length="168" mass="18242">MGSKTTDYHRAVMRQALNLASKSPAKPTNFRVGAILVRLDDDSVAAHGYTLECPGNTHAEECCLLKLAERHATTEEGLAQLMEVPHALYTTMEPCSNRLSGKLPCVERVLRQKSWIKDVYVGVTEPQTFVGENLSRQMLMDGGVGFHHVAGLEDDILAVATAGHVVAG</sequence>
<dbReference type="InterPro" id="IPR002125">
    <property type="entry name" value="CMP_dCMP_dom"/>
</dbReference>
<dbReference type="SUPFAM" id="SSF53927">
    <property type="entry name" value="Cytidine deaminase-like"/>
    <property type="match status" value="1"/>
</dbReference>
<dbReference type="STRING" id="268505.A0A2A9PJD0"/>
<keyword evidence="3" id="KW-1185">Reference proteome</keyword>
<accession>A0A2A9PJD0</accession>
<comment type="caution">
    <text evidence="2">The sequence shown here is derived from an EMBL/GenBank/DDBJ whole genome shotgun (WGS) entry which is preliminary data.</text>
</comment>
<dbReference type="AlphaFoldDB" id="A0A2A9PJD0"/>